<dbReference type="EMBL" id="MU254277">
    <property type="protein sequence ID" value="KAG9241064.1"/>
    <property type="molecule type" value="Genomic_DNA"/>
</dbReference>
<evidence type="ECO:0000313" key="2">
    <source>
        <dbReference type="Proteomes" id="UP000887226"/>
    </source>
</evidence>
<name>A0A9P8CBM5_9HELO</name>
<reference evidence="1" key="1">
    <citation type="journal article" date="2021" name="IMA Fungus">
        <title>Genomic characterization of three marine fungi, including Emericellopsis atlantica sp. nov. with signatures of a generalist lifestyle and marine biomass degradation.</title>
        <authorList>
            <person name="Hagestad O.C."/>
            <person name="Hou L."/>
            <person name="Andersen J.H."/>
            <person name="Hansen E.H."/>
            <person name="Altermark B."/>
            <person name="Li C."/>
            <person name="Kuhnert E."/>
            <person name="Cox R.J."/>
            <person name="Crous P.W."/>
            <person name="Spatafora J.W."/>
            <person name="Lail K."/>
            <person name="Amirebrahimi M."/>
            <person name="Lipzen A."/>
            <person name="Pangilinan J."/>
            <person name="Andreopoulos W."/>
            <person name="Hayes R.D."/>
            <person name="Ng V."/>
            <person name="Grigoriev I.V."/>
            <person name="Jackson S.A."/>
            <person name="Sutton T.D.S."/>
            <person name="Dobson A.D.W."/>
            <person name="Rama T."/>
        </authorList>
    </citation>
    <scope>NUCLEOTIDE SEQUENCE</scope>
    <source>
        <strain evidence="1">TRa3180A</strain>
    </source>
</reference>
<accession>A0A9P8CBM5</accession>
<dbReference type="Proteomes" id="UP000887226">
    <property type="component" value="Unassembled WGS sequence"/>
</dbReference>
<gene>
    <name evidence="1" type="ORF">BJ878DRAFT_428921</name>
</gene>
<dbReference type="AlphaFoldDB" id="A0A9P8CBM5"/>
<feature type="non-terminal residue" evidence="1">
    <location>
        <position position="232"/>
    </location>
</feature>
<proteinExistence type="predicted"/>
<comment type="caution">
    <text evidence="1">The sequence shown here is derived from an EMBL/GenBank/DDBJ whole genome shotgun (WGS) entry which is preliminary data.</text>
</comment>
<sequence length="232" mass="26961">MKEIQREVTRVCISLLDHPLQDNEYKSAIISGLAVLGMRKDEGWLDAEEYTPKYSAVIKMARLMVVQEAFHRKQEAMIAFQERERSRGNEVTEKEAREQTSGYYHSIKGMVRKFMTMADGKRDPTPMQWIFRARSYGFKIRYTTTAAGCIQWLGDTILYQQIRFDMSEVRTLIHGLVKEAREVLYKDLLLVDQDSQGHVDPTQVPGIDWDTIVDNPSESRVGWSFLDDERSR</sequence>
<keyword evidence="2" id="KW-1185">Reference proteome</keyword>
<organism evidence="1 2">
    <name type="scientific">Calycina marina</name>
    <dbReference type="NCBI Taxonomy" id="1763456"/>
    <lineage>
        <taxon>Eukaryota</taxon>
        <taxon>Fungi</taxon>
        <taxon>Dikarya</taxon>
        <taxon>Ascomycota</taxon>
        <taxon>Pezizomycotina</taxon>
        <taxon>Leotiomycetes</taxon>
        <taxon>Helotiales</taxon>
        <taxon>Pezizellaceae</taxon>
        <taxon>Calycina</taxon>
    </lineage>
</organism>
<protein>
    <submittedName>
        <fullName evidence="1">Uncharacterized protein</fullName>
    </submittedName>
</protein>
<evidence type="ECO:0000313" key="1">
    <source>
        <dbReference type="EMBL" id="KAG9241064.1"/>
    </source>
</evidence>
<dbReference type="OrthoDB" id="3525702at2759"/>